<dbReference type="Proteomes" id="UP000056322">
    <property type="component" value="Chromosome 1"/>
</dbReference>
<sequence>MLKKKLYFVLTILVTMLLACSKQAPEISITDNWVRATAEGQEVGAAYMTITSTSDTRLVKVESSASDSVEIHSMIMENGVMKMRMLEQLDLKANTPNKLAPGEFHLMLFDLKKPLKAGETVSFALHFKNQAGKESLVTVSSPILAEQP</sequence>
<evidence type="ECO:0000313" key="3">
    <source>
        <dbReference type="Proteomes" id="UP000056322"/>
    </source>
</evidence>
<dbReference type="HOGENOM" id="CLU_100939_1_1_4"/>
<dbReference type="AlphaFoldDB" id="A0A0B7IZJ8"/>
<evidence type="ECO:0008006" key="4">
    <source>
        <dbReference type="Google" id="ProtNLM"/>
    </source>
</evidence>
<protein>
    <recommendedName>
        <fullName evidence="4">Copper chaperone PCu(A)C</fullName>
    </recommendedName>
</protein>
<dbReference type="InterPro" id="IPR058248">
    <property type="entry name" value="Lxx211020-like"/>
</dbReference>
<dbReference type="InterPro" id="IPR007410">
    <property type="entry name" value="LpqE-like"/>
</dbReference>
<keyword evidence="3" id="KW-1185">Reference proteome</keyword>
<dbReference type="InterPro" id="IPR036182">
    <property type="entry name" value="PCuAC_sf"/>
</dbReference>
<dbReference type="EMBL" id="LN794158">
    <property type="protein sequence ID" value="CEN56535.1"/>
    <property type="molecule type" value="Genomic_DNA"/>
</dbReference>
<dbReference type="PANTHER" id="PTHR36302:SF1">
    <property type="entry name" value="COPPER CHAPERONE PCU(A)C"/>
    <property type="match status" value="1"/>
</dbReference>
<name>A0A0B7IZJ8_9PROT</name>
<evidence type="ECO:0000313" key="2">
    <source>
        <dbReference type="EMBL" id="CEN56535.1"/>
    </source>
</evidence>
<dbReference type="Gene3D" id="2.60.40.1890">
    <property type="entry name" value="PCu(A)C copper chaperone"/>
    <property type="match status" value="1"/>
</dbReference>
<dbReference type="STRING" id="1581680.BN1209_1498"/>
<organism evidence="2 3">
    <name type="scientific">Candidatus Methylopumilus turicensis</name>
    <dbReference type="NCBI Taxonomy" id="1581680"/>
    <lineage>
        <taxon>Bacteria</taxon>
        <taxon>Pseudomonadati</taxon>
        <taxon>Pseudomonadota</taxon>
        <taxon>Betaproteobacteria</taxon>
        <taxon>Nitrosomonadales</taxon>
        <taxon>Methylophilaceae</taxon>
        <taxon>Candidatus Methylopumilus</taxon>
    </lineage>
</organism>
<reference evidence="3" key="1">
    <citation type="submission" date="2014-12" db="EMBL/GenBank/DDBJ databases">
        <authorList>
            <person name="Salcher M.M."/>
        </authorList>
    </citation>
    <scope>NUCLEOTIDE SEQUENCE [LARGE SCALE GENOMIC DNA]</scope>
    <source>
        <strain evidence="3">MMS-10A-171</strain>
    </source>
</reference>
<dbReference type="PANTHER" id="PTHR36302">
    <property type="entry name" value="BLR7088 PROTEIN"/>
    <property type="match status" value="1"/>
</dbReference>
<keyword evidence="1" id="KW-0732">Signal</keyword>
<accession>A0A0B7IZJ8</accession>
<dbReference type="Pfam" id="PF04314">
    <property type="entry name" value="PCuAC"/>
    <property type="match status" value="1"/>
</dbReference>
<feature type="signal peptide" evidence="1">
    <location>
        <begin position="1"/>
        <end position="24"/>
    </location>
</feature>
<proteinExistence type="predicted"/>
<dbReference type="RefSeq" id="WP_052661127.1">
    <property type="nucleotide sequence ID" value="NZ_LN794158.1"/>
</dbReference>
<dbReference type="SUPFAM" id="SSF110087">
    <property type="entry name" value="DR1885-like metal-binding protein"/>
    <property type="match status" value="1"/>
</dbReference>
<dbReference type="KEGG" id="mbac:BN1209_1498"/>
<gene>
    <name evidence="2" type="ORF">BN1209_1498</name>
</gene>
<dbReference type="PROSITE" id="PS51257">
    <property type="entry name" value="PROKAR_LIPOPROTEIN"/>
    <property type="match status" value="1"/>
</dbReference>
<feature type="chain" id="PRO_5002118148" description="Copper chaperone PCu(A)C" evidence="1">
    <location>
        <begin position="25"/>
        <end position="148"/>
    </location>
</feature>
<evidence type="ECO:0000256" key="1">
    <source>
        <dbReference type="SAM" id="SignalP"/>
    </source>
</evidence>